<dbReference type="PROSITE" id="PS00154">
    <property type="entry name" value="ATPASE_E1_E2"/>
    <property type="match status" value="1"/>
</dbReference>
<accession>A0ABT0I2M1</accession>
<dbReference type="PRINTS" id="PR00120">
    <property type="entry name" value="HATPASE"/>
</dbReference>
<dbReference type="SUPFAM" id="SSF56784">
    <property type="entry name" value="HAD-like"/>
    <property type="match status" value="1"/>
</dbReference>
<dbReference type="Pfam" id="PF00702">
    <property type="entry name" value="Hydrolase"/>
    <property type="match status" value="1"/>
</dbReference>
<dbReference type="Gene3D" id="2.70.150.10">
    <property type="entry name" value="Calcium-transporting ATPase, cytoplasmic transduction domain A"/>
    <property type="match status" value="1"/>
</dbReference>
<proteinExistence type="predicted"/>
<name>A0ABT0I2M1_9LACO</name>
<dbReference type="SUPFAM" id="SSF81653">
    <property type="entry name" value="Calcium ATPase, transduction domain A"/>
    <property type="match status" value="1"/>
</dbReference>
<dbReference type="InterPro" id="IPR044492">
    <property type="entry name" value="P_typ_ATPase_HD_dom"/>
</dbReference>
<dbReference type="InterPro" id="IPR059000">
    <property type="entry name" value="ATPase_P-type_domA"/>
</dbReference>
<dbReference type="SFLD" id="SFLDG00002">
    <property type="entry name" value="C1.7:_P-type_atpase_like"/>
    <property type="match status" value="1"/>
</dbReference>
<feature type="transmembrane region" description="Helical" evidence="6">
    <location>
        <begin position="593"/>
        <end position="612"/>
    </location>
</feature>
<gene>
    <name evidence="8" type="ORF">LNP07_05490</name>
</gene>
<dbReference type="InterPro" id="IPR023299">
    <property type="entry name" value="ATPase_P-typ_cyto_dom_N"/>
</dbReference>
<evidence type="ECO:0000256" key="6">
    <source>
        <dbReference type="SAM" id="Phobius"/>
    </source>
</evidence>
<dbReference type="SFLD" id="SFLDF00027">
    <property type="entry name" value="p-type_atpase"/>
    <property type="match status" value="1"/>
</dbReference>
<evidence type="ECO:0000256" key="2">
    <source>
        <dbReference type="ARBA" id="ARBA00022692"/>
    </source>
</evidence>
<keyword evidence="9" id="KW-1185">Reference proteome</keyword>
<dbReference type="RefSeq" id="WP_248601809.1">
    <property type="nucleotide sequence ID" value="NZ_JAJIAO010000005.1"/>
</dbReference>
<dbReference type="SFLD" id="SFLDS00003">
    <property type="entry name" value="Haloacid_Dehalogenase"/>
    <property type="match status" value="1"/>
</dbReference>
<dbReference type="Gene3D" id="1.20.1110.10">
    <property type="entry name" value="Calcium-transporting ATPase, transmembrane domain"/>
    <property type="match status" value="1"/>
</dbReference>
<evidence type="ECO:0000256" key="5">
    <source>
        <dbReference type="ARBA" id="ARBA00023136"/>
    </source>
</evidence>
<protein>
    <submittedName>
        <fullName evidence="8">HAD-IC family P-type ATPase</fullName>
    </submittedName>
</protein>
<feature type="transmembrane region" description="Helical" evidence="6">
    <location>
        <begin position="656"/>
        <end position="677"/>
    </location>
</feature>
<dbReference type="InterPro" id="IPR008250">
    <property type="entry name" value="ATPase_P-typ_transduc_dom_A_sf"/>
</dbReference>
<dbReference type="InterPro" id="IPR023214">
    <property type="entry name" value="HAD_sf"/>
</dbReference>
<feature type="transmembrane region" description="Helical" evidence="6">
    <location>
        <begin position="624"/>
        <end position="644"/>
    </location>
</feature>
<dbReference type="InterPro" id="IPR036412">
    <property type="entry name" value="HAD-like_sf"/>
</dbReference>
<dbReference type="NCBIfam" id="TIGR01494">
    <property type="entry name" value="ATPase_P-type"/>
    <property type="match status" value="2"/>
</dbReference>
<sequence>MSENNILKKGLTTSQAQKYFEDGMYNINQSNLTKSIPQIIKSNTWTLFNLINIVLAAMVFYTGDYKNLLFIVVAVINTIVGTIQEIRSKRQLDKMAILSKNKVKVVRDNKIMEIYQDNIVLNDVLLLNHGDQVPIDGQIIETNFVSVDESQITGESKPIAKHTNDKMTSGSFIISGSAYILVEKVGSDTFVNKITNEVKHDNGRENNSKLLNTINKIIKILTIIIVPLGLVLFISNLMHGNDVNNSILGTVAAMTGMIPEGLVLLSTVTLAVSALKLTRKKVLVRNLPAIETLARVDTLCLDKTGTITTGQLKFDRTVNMSNVSDEYLNKVIGAVIYSDEDSNETALALKNAFKKPNLKINKYIPFASERKWSGADVDNLGSFVLGAPQFVLPNMSDDTRQRIESYTKRGYRVLCLAKNQSTLQEKLDSPKLLSLILINDLIRPDAVDTLKYFAEQDITLKIISGDDPNTVASIGKRVNIPNAEKMIDMSTVNDTDDFKKIASQYTVFGRVTPEQKKKLVKALQDNKHTVAMTGDGVNDILSLKQADCGIAMASGSESAKGISNFVLLDSNFSSMVNVLGEGRRVINNISSVSSLYLIKTMFSLALSILFIFSSHDYPFQPIQLTPISTFMVGLPSFLLALAPNYQRITDQFYRKIFNVALPGAITIVGYVLVIMYAGKWFGFDYMDRSSLNVLITGIICWIALFLVSKPINKSKLMIIIPTGVIFLVVFLFLGKVFDYVSMFEFPIAMIALTIGLTAYPILTVVQKLVVKVIDKYHEWQQRESF</sequence>
<evidence type="ECO:0000256" key="1">
    <source>
        <dbReference type="ARBA" id="ARBA00004141"/>
    </source>
</evidence>
<evidence type="ECO:0000256" key="4">
    <source>
        <dbReference type="ARBA" id="ARBA00022989"/>
    </source>
</evidence>
<evidence type="ECO:0000259" key="7">
    <source>
        <dbReference type="Pfam" id="PF00122"/>
    </source>
</evidence>
<keyword evidence="5 6" id="KW-0472">Membrane</keyword>
<comment type="subcellular location">
    <subcellularLocation>
        <location evidence="1">Membrane</location>
        <topology evidence="1">Multi-pass membrane protein</topology>
    </subcellularLocation>
</comment>
<dbReference type="Proteomes" id="UP001522905">
    <property type="component" value="Unassembled WGS sequence"/>
</dbReference>
<dbReference type="PRINTS" id="PR00119">
    <property type="entry name" value="CATATPASE"/>
</dbReference>
<keyword evidence="2 6" id="KW-0812">Transmembrane</keyword>
<dbReference type="PANTHER" id="PTHR42861">
    <property type="entry name" value="CALCIUM-TRANSPORTING ATPASE"/>
    <property type="match status" value="1"/>
</dbReference>
<evidence type="ECO:0000313" key="9">
    <source>
        <dbReference type="Proteomes" id="UP001522905"/>
    </source>
</evidence>
<dbReference type="Gene3D" id="3.40.1110.10">
    <property type="entry name" value="Calcium-transporting ATPase, cytoplasmic domain N"/>
    <property type="match status" value="1"/>
</dbReference>
<dbReference type="InterPro" id="IPR023298">
    <property type="entry name" value="ATPase_P-typ_TM_dom_sf"/>
</dbReference>
<dbReference type="SUPFAM" id="SSF81665">
    <property type="entry name" value="Calcium ATPase, transmembrane domain M"/>
    <property type="match status" value="1"/>
</dbReference>
<reference evidence="8 9" key="1">
    <citation type="submission" date="2021-11" db="EMBL/GenBank/DDBJ databases">
        <title>Comparative genomics of bee honey and flower isolates.</title>
        <authorList>
            <person name="Bechtner J.D."/>
            <person name="Gallus M.K."/>
            <person name="Ehrmann M."/>
        </authorList>
    </citation>
    <scope>NUCLEOTIDE SEQUENCE [LARGE SCALE GENOMIC DNA]</scope>
    <source>
        <strain evidence="8 9">M161</strain>
    </source>
</reference>
<dbReference type="EMBL" id="JAJIAO010000005">
    <property type="protein sequence ID" value="MCK8624968.1"/>
    <property type="molecule type" value="Genomic_DNA"/>
</dbReference>
<organism evidence="8 9">
    <name type="scientific">Apilactobacillus xinyiensis</name>
    <dbReference type="NCBI Taxonomy" id="2841032"/>
    <lineage>
        <taxon>Bacteria</taxon>
        <taxon>Bacillati</taxon>
        <taxon>Bacillota</taxon>
        <taxon>Bacilli</taxon>
        <taxon>Lactobacillales</taxon>
        <taxon>Lactobacillaceae</taxon>
        <taxon>Apilactobacillus</taxon>
    </lineage>
</organism>
<feature type="transmembrane region" description="Helical" evidence="6">
    <location>
        <begin position="716"/>
        <end position="733"/>
    </location>
</feature>
<feature type="transmembrane region" description="Helical" evidence="6">
    <location>
        <begin position="217"/>
        <end position="235"/>
    </location>
</feature>
<keyword evidence="4 6" id="KW-1133">Transmembrane helix</keyword>
<keyword evidence="3" id="KW-1278">Translocase</keyword>
<comment type="caution">
    <text evidence="8">The sequence shown here is derived from an EMBL/GenBank/DDBJ whole genome shotgun (WGS) entry which is preliminary data.</text>
</comment>
<feature type="transmembrane region" description="Helical" evidence="6">
    <location>
        <begin position="68"/>
        <end position="86"/>
    </location>
</feature>
<evidence type="ECO:0000313" key="8">
    <source>
        <dbReference type="EMBL" id="MCK8624968.1"/>
    </source>
</evidence>
<feature type="transmembrane region" description="Helical" evidence="6">
    <location>
        <begin position="44"/>
        <end position="62"/>
    </location>
</feature>
<feature type="domain" description="P-type ATPase A" evidence="7">
    <location>
        <begin position="98"/>
        <end position="198"/>
    </location>
</feature>
<dbReference type="Pfam" id="PF00122">
    <property type="entry name" value="E1-E2_ATPase"/>
    <property type="match status" value="1"/>
</dbReference>
<dbReference type="Gene3D" id="3.40.50.1000">
    <property type="entry name" value="HAD superfamily/HAD-like"/>
    <property type="match status" value="1"/>
</dbReference>
<dbReference type="InterPro" id="IPR018303">
    <property type="entry name" value="ATPase_P-typ_P_site"/>
</dbReference>
<feature type="transmembrane region" description="Helical" evidence="6">
    <location>
        <begin position="745"/>
        <end position="765"/>
    </location>
</feature>
<feature type="transmembrane region" description="Helical" evidence="6">
    <location>
        <begin position="247"/>
        <end position="275"/>
    </location>
</feature>
<feature type="transmembrane region" description="Helical" evidence="6">
    <location>
        <begin position="689"/>
        <end position="707"/>
    </location>
</feature>
<evidence type="ECO:0000256" key="3">
    <source>
        <dbReference type="ARBA" id="ARBA00022967"/>
    </source>
</evidence>
<dbReference type="InterPro" id="IPR001757">
    <property type="entry name" value="P_typ_ATPase"/>
</dbReference>